<dbReference type="InterPro" id="IPR007599">
    <property type="entry name" value="DER1"/>
</dbReference>
<evidence type="ECO:0000256" key="7">
    <source>
        <dbReference type="RuleBase" id="RU363059"/>
    </source>
</evidence>
<evidence type="ECO:0000256" key="1">
    <source>
        <dbReference type="ARBA" id="ARBA00004477"/>
    </source>
</evidence>
<dbReference type="GO" id="GO:0005789">
    <property type="term" value="C:endoplasmic reticulum membrane"/>
    <property type="evidence" value="ECO:0007669"/>
    <property type="project" value="UniProtKB-SubCell"/>
</dbReference>
<keyword evidence="5 7" id="KW-1133">Transmembrane helix</keyword>
<feature type="transmembrane region" description="Helical" evidence="7">
    <location>
        <begin position="49"/>
        <end position="82"/>
    </location>
</feature>
<evidence type="ECO:0000256" key="5">
    <source>
        <dbReference type="ARBA" id="ARBA00022989"/>
    </source>
</evidence>
<feature type="region of interest" description="Disordered" evidence="8">
    <location>
        <begin position="171"/>
        <end position="208"/>
    </location>
</feature>
<name>A0A7S1PJ09_9EUKA</name>
<comment type="caution">
    <text evidence="7">Lacks conserved residue(s) required for the propagation of feature annotation.</text>
</comment>
<dbReference type="InterPro" id="IPR035952">
    <property type="entry name" value="Rhomboid-like_sf"/>
</dbReference>
<feature type="transmembrane region" description="Helical" evidence="7">
    <location>
        <begin position="94"/>
        <end position="114"/>
    </location>
</feature>
<dbReference type="SUPFAM" id="SSF144091">
    <property type="entry name" value="Rhomboid-like"/>
    <property type="match status" value="1"/>
</dbReference>
<dbReference type="AlphaFoldDB" id="A0A7S1PJ09"/>
<evidence type="ECO:0000256" key="2">
    <source>
        <dbReference type="ARBA" id="ARBA00008917"/>
    </source>
</evidence>
<accession>A0A7S1PJ09</accession>
<evidence type="ECO:0000256" key="6">
    <source>
        <dbReference type="ARBA" id="ARBA00023136"/>
    </source>
</evidence>
<evidence type="ECO:0000256" key="8">
    <source>
        <dbReference type="SAM" id="MobiDB-lite"/>
    </source>
</evidence>
<sequence>MCTLDHDASLTHFAFVRHSRSASFRRLCRYFYCRRLEEHSFHNKHADFLVMILFACTMMLLIAPLLNLPFLSHSLIVMILYVWSRRNPTEQLRLYGLFLIPASYLPYILLGISILMGNGIWVDILGMLVGHMYYFLNDVIPQTFGIGQPLTAPKFLRKVFREYRDDEIIETRDQLQPTHEDRPIGGGLVVDDEDEDDENAWNIEHNED</sequence>
<feature type="transmembrane region" description="Helical" evidence="7">
    <location>
        <begin position="120"/>
        <end position="136"/>
    </location>
</feature>
<comment type="subcellular location">
    <subcellularLocation>
        <location evidence="1 7">Endoplasmic reticulum membrane</location>
        <topology evidence="1 7">Multi-pass membrane protein</topology>
    </subcellularLocation>
</comment>
<evidence type="ECO:0000256" key="4">
    <source>
        <dbReference type="ARBA" id="ARBA00022824"/>
    </source>
</evidence>
<keyword evidence="6 7" id="KW-0472">Membrane</keyword>
<feature type="compositionally biased region" description="Basic and acidic residues" evidence="8">
    <location>
        <begin position="171"/>
        <end position="183"/>
    </location>
</feature>
<keyword evidence="3 7" id="KW-0812">Transmembrane</keyword>
<reference evidence="9" key="1">
    <citation type="submission" date="2021-01" db="EMBL/GenBank/DDBJ databases">
        <authorList>
            <person name="Corre E."/>
            <person name="Pelletier E."/>
            <person name="Niang G."/>
            <person name="Scheremetjew M."/>
            <person name="Finn R."/>
            <person name="Kale V."/>
            <person name="Holt S."/>
            <person name="Cochrane G."/>
            <person name="Meng A."/>
            <person name="Brown T."/>
            <person name="Cohen L."/>
        </authorList>
    </citation>
    <scope>NUCLEOTIDE SEQUENCE</scope>
    <source>
        <strain evidence="9">WS</strain>
    </source>
</reference>
<dbReference type="PANTHER" id="PTHR11009">
    <property type="entry name" value="DER1-LIKE PROTEIN, DERLIN"/>
    <property type="match status" value="1"/>
</dbReference>
<dbReference type="Pfam" id="PF04511">
    <property type="entry name" value="DER1"/>
    <property type="match status" value="1"/>
</dbReference>
<comment type="function">
    <text evidence="7">May be involved in the degradation of misfolded endoplasmic reticulum (ER) luminal proteins.</text>
</comment>
<proteinExistence type="inferred from homology"/>
<keyword evidence="4 7" id="KW-0256">Endoplasmic reticulum</keyword>
<dbReference type="GO" id="GO:0006950">
    <property type="term" value="P:response to stress"/>
    <property type="evidence" value="ECO:0007669"/>
    <property type="project" value="UniProtKB-ARBA"/>
</dbReference>
<dbReference type="EMBL" id="HBGD01009762">
    <property type="protein sequence ID" value="CAD9084762.1"/>
    <property type="molecule type" value="Transcribed_RNA"/>
</dbReference>
<feature type="compositionally biased region" description="Acidic residues" evidence="8">
    <location>
        <begin position="190"/>
        <end position="199"/>
    </location>
</feature>
<evidence type="ECO:0000256" key="3">
    <source>
        <dbReference type="ARBA" id="ARBA00022692"/>
    </source>
</evidence>
<gene>
    <name evidence="9" type="ORF">PCOS0759_LOCUS8016</name>
</gene>
<evidence type="ECO:0000313" key="9">
    <source>
        <dbReference type="EMBL" id="CAD9084762.1"/>
    </source>
</evidence>
<organism evidence="9">
    <name type="scientific">Percolomonas cosmopolitus</name>
    <dbReference type="NCBI Taxonomy" id="63605"/>
    <lineage>
        <taxon>Eukaryota</taxon>
        <taxon>Discoba</taxon>
        <taxon>Heterolobosea</taxon>
        <taxon>Tetramitia</taxon>
        <taxon>Eutetramitia</taxon>
        <taxon>Percolomonadidae</taxon>
        <taxon>Percolomonas</taxon>
    </lineage>
</organism>
<protein>
    <recommendedName>
        <fullName evidence="7">Derlin</fullName>
    </recommendedName>
</protein>
<comment type="similarity">
    <text evidence="2 7">Belongs to the derlin family.</text>
</comment>